<keyword evidence="5 6" id="KW-0472">Membrane</keyword>
<feature type="transmembrane region" description="Helical" evidence="6">
    <location>
        <begin position="151"/>
        <end position="173"/>
    </location>
</feature>
<evidence type="ECO:0000256" key="5">
    <source>
        <dbReference type="ARBA" id="ARBA00023136"/>
    </source>
</evidence>
<dbReference type="Pfam" id="PF01943">
    <property type="entry name" value="Polysacc_synt"/>
    <property type="match status" value="1"/>
</dbReference>
<dbReference type="AlphaFoldDB" id="A0AAX3BEY8"/>
<organism evidence="7 8">
    <name type="scientific">Thermospira aquatica</name>
    <dbReference type="NCBI Taxonomy" id="2828656"/>
    <lineage>
        <taxon>Bacteria</taxon>
        <taxon>Pseudomonadati</taxon>
        <taxon>Spirochaetota</taxon>
        <taxon>Spirochaetia</taxon>
        <taxon>Brevinematales</taxon>
        <taxon>Thermospiraceae</taxon>
        <taxon>Thermospira</taxon>
    </lineage>
</organism>
<keyword evidence="4 6" id="KW-1133">Transmembrane helix</keyword>
<keyword evidence="3 6" id="KW-0812">Transmembrane</keyword>
<protein>
    <submittedName>
        <fullName evidence="7">Oligosaccharide flippase family protein</fullName>
    </submittedName>
</protein>
<feature type="transmembrane region" description="Helical" evidence="6">
    <location>
        <begin position="179"/>
        <end position="201"/>
    </location>
</feature>
<name>A0AAX3BEY8_9SPIR</name>
<feature type="transmembrane region" description="Helical" evidence="6">
    <location>
        <begin position="122"/>
        <end position="144"/>
    </location>
</feature>
<feature type="transmembrane region" description="Helical" evidence="6">
    <location>
        <begin position="290"/>
        <end position="313"/>
    </location>
</feature>
<feature type="transmembrane region" description="Helical" evidence="6">
    <location>
        <begin position="333"/>
        <end position="352"/>
    </location>
</feature>
<evidence type="ECO:0000256" key="3">
    <source>
        <dbReference type="ARBA" id="ARBA00022692"/>
    </source>
</evidence>
<dbReference type="InterPro" id="IPR002797">
    <property type="entry name" value="Polysacc_synth"/>
</dbReference>
<feature type="transmembrane region" description="Helical" evidence="6">
    <location>
        <begin position="359"/>
        <end position="380"/>
    </location>
</feature>
<dbReference type="Proteomes" id="UP001056539">
    <property type="component" value="Chromosome"/>
</dbReference>
<dbReference type="GO" id="GO:0005886">
    <property type="term" value="C:plasma membrane"/>
    <property type="evidence" value="ECO:0007669"/>
    <property type="project" value="UniProtKB-SubCell"/>
</dbReference>
<feature type="transmembrane region" description="Helical" evidence="6">
    <location>
        <begin position="386"/>
        <end position="407"/>
    </location>
</feature>
<reference evidence="7" key="2">
    <citation type="submission" date="2022-06" db="EMBL/GenBank/DDBJ databases">
        <title>Thermospira aquatica gen. nov., sp. nov.</title>
        <authorList>
            <person name="Ben Ali Gam Z."/>
            <person name="Labat M."/>
        </authorList>
    </citation>
    <scope>NUCLEOTIDE SEQUENCE</scope>
    <source>
        <strain evidence="7">F1F22</strain>
    </source>
</reference>
<dbReference type="PANTHER" id="PTHR30250">
    <property type="entry name" value="PST FAMILY PREDICTED COLANIC ACID TRANSPORTER"/>
    <property type="match status" value="1"/>
</dbReference>
<keyword evidence="2" id="KW-1003">Cell membrane</keyword>
<comment type="subcellular location">
    <subcellularLocation>
        <location evidence="1">Cell membrane</location>
        <topology evidence="1">Multi-pass membrane protein</topology>
    </subcellularLocation>
</comment>
<evidence type="ECO:0000313" key="8">
    <source>
        <dbReference type="Proteomes" id="UP001056539"/>
    </source>
</evidence>
<feature type="transmembrane region" description="Helical" evidence="6">
    <location>
        <begin position="9"/>
        <end position="30"/>
    </location>
</feature>
<evidence type="ECO:0000313" key="7">
    <source>
        <dbReference type="EMBL" id="URA10705.1"/>
    </source>
</evidence>
<dbReference type="KEGG" id="taqu:KDW03_02565"/>
<accession>A0AAX3BEY8</accession>
<evidence type="ECO:0000256" key="1">
    <source>
        <dbReference type="ARBA" id="ARBA00004651"/>
    </source>
</evidence>
<keyword evidence="8" id="KW-1185">Reference proteome</keyword>
<feature type="transmembrane region" description="Helical" evidence="6">
    <location>
        <begin position="89"/>
        <end position="116"/>
    </location>
</feature>
<dbReference type="InterPro" id="IPR050833">
    <property type="entry name" value="Poly_Biosynth_Transport"/>
</dbReference>
<feature type="transmembrane region" description="Helical" evidence="6">
    <location>
        <begin position="222"/>
        <end position="247"/>
    </location>
</feature>
<gene>
    <name evidence="7" type="ORF">KDW03_02565</name>
</gene>
<evidence type="ECO:0000256" key="2">
    <source>
        <dbReference type="ARBA" id="ARBA00022475"/>
    </source>
</evidence>
<feature type="transmembrane region" description="Helical" evidence="6">
    <location>
        <begin position="253"/>
        <end position="278"/>
    </location>
</feature>
<evidence type="ECO:0000256" key="6">
    <source>
        <dbReference type="SAM" id="Phobius"/>
    </source>
</evidence>
<dbReference type="RefSeq" id="WP_271435832.1">
    <property type="nucleotide sequence ID" value="NZ_CP073355.1"/>
</dbReference>
<sequence length="412" mass="46590">MRELKRREVVAYTGLMTVATFVTGGINFVFNMVVGKLIGPVEYGVLSPLMGSLFSLLSMPVMGLQLFMNQSLGEIFRENPQGIRSFIRFLFMSLMKILVVLEIVLFLAIPLLQVWLKLPDKAVLMVLFVIVLVNYVQIFFYAVLQFQHEFLLLFWVTTVTTLMKLGLGIVLALKWKTAFSLMFAYLVPMVLAAFVYGWMLWQWYRELPNTGCGRYQHFWKSFVVSMVSGGAYMVLSSFDVLLVRSFFLNQAVVGTYAMAGLIARASFFLASAFTTVFLPVMAKRKERSHLLTLWGLGVLVVILLGYTGCVWIFRSLIAEGFLGGNYPGLKEYLAPYTFWFIPYALISFLVSFYTVHKSLVYGALIGLGVIAQGVLFSVWHESISQALLIVGGVGYGLLFCFVVEILWQRRRA</sequence>
<dbReference type="PANTHER" id="PTHR30250:SF26">
    <property type="entry name" value="PSMA PROTEIN"/>
    <property type="match status" value="1"/>
</dbReference>
<feature type="transmembrane region" description="Helical" evidence="6">
    <location>
        <begin position="50"/>
        <end position="68"/>
    </location>
</feature>
<evidence type="ECO:0000256" key="4">
    <source>
        <dbReference type="ARBA" id="ARBA00022989"/>
    </source>
</evidence>
<dbReference type="EMBL" id="CP073355">
    <property type="protein sequence ID" value="URA10705.1"/>
    <property type="molecule type" value="Genomic_DNA"/>
</dbReference>
<proteinExistence type="predicted"/>
<reference evidence="7" key="1">
    <citation type="submission" date="2021-04" db="EMBL/GenBank/DDBJ databases">
        <authorList>
            <person name="Postec A."/>
        </authorList>
    </citation>
    <scope>NUCLEOTIDE SEQUENCE</scope>
    <source>
        <strain evidence="7">F1F22</strain>
    </source>
</reference>